<protein>
    <submittedName>
        <fullName evidence="1">Uncharacterized protein</fullName>
    </submittedName>
</protein>
<evidence type="ECO:0000313" key="1">
    <source>
        <dbReference type="EMBL" id="OAD91801.1"/>
    </source>
</evidence>
<reference evidence="1 2" key="1">
    <citation type="submission" date="2016-05" db="EMBL/GenBank/DDBJ databases">
        <title>Genome sequencing of Vitellibacter soesokkakensis RSSK-12.</title>
        <authorList>
            <person name="Thevarajoo S."/>
            <person name="Selvaratnam C."/>
            <person name="Goh K.M."/>
            <person name="Chan K.-G."/>
            <person name="Chong C.S."/>
        </authorList>
    </citation>
    <scope>NUCLEOTIDE SEQUENCE [LARGE SCALE GENOMIC DNA]</scope>
    <source>
        <strain evidence="1 2">RSSK-12</strain>
    </source>
</reference>
<comment type="caution">
    <text evidence="1">The sequence shown here is derived from an EMBL/GenBank/DDBJ whole genome shotgun (WGS) entry which is preliminary data.</text>
</comment>
<dbReference type="STRING" id="1385699.A7A78_11155"/>
<sequence length="207" mass="24387">MKTLTLFFLLFASTFHSQEITIVSGNYKNLKTISEYNLVFDYSDLTVTDFESEEDYLQKTMLEKEQAKPGNAKVFREEWFADRAYRYEPRYIQAFNEYFKKGEIKVIKDRPDLPYTIKVHTTEIYPGYNNGFTRKSGNLEVTISVFKTENAENILFSTNITDVECNYAGDKATLEDFDFHQGERIAYGYWNLAKFFAKKLRRGIKYN</sequence>
<dbReference type="Proteomes" id="UP000077552">
    <property type="component" value="Unassembled WGS sequence"/>
</dbReference>
<dbReference type="OrthoDB" id="1151160at2"/>
<organism evidence="1 2">
    <name type="scientific">Aequorivita soesokkakensis</name>
    <dbReference type="NCBI Taxonomy" id="1385699"/>
    <lineage>
        <taxon>Bacteria</taxon>
        <taxon>Pseudomonadati</taxon>
        <taxon>Bacteroidota</taxon>
        <taxon>Flavobacteriia</taxon>
        <taxon>Flavobacteriales</taxon>
        <taxon>Flavobacteriaceae</taxon>
        <taxon>Aequorivita</taxon>
    </lineage>
</organism>
<accession>A0A1A9LGC9</accession>
<evidence type="ECO:0000313" key="2">
    <source>
        <dbReference type="Proteomes" id="UP000077552"/>
    </source>
</evidence>
<dbReference type="RefSeq" id="WP_068761434.1">
    <property type="nucleotide sequence ID" value="NZ_LXIE01000010.1"/>
</dbReference>
<keyword evidence="2" id="KW-1185">Reference proteome</keyword>
<dbReference type="EMBL" id="LXIE01000010">
    <property type="protein sequence ID" value="OAD91801.1"/>
    <property type="molecule type" value="Genomic_DNA"/>
</dbReference>
<dbReference type="AlphaFoldDB" id="A0A1A9LGC9"/>
<gene>
    <name evidence="1" type="ORF">A7A78_11155</name>
</gene>
<name>A0A1A9LGC9_9FLAO</name>
<proteinExistence type="predicted"/>